<organism evidence="2 3">
    <name type="scientific">Penicillium salamii</name>
    <dbReference type="NCBI Taxonomy" id="1612424"/>
    <lineage>
        <taxon>Eukaryota</taxon>
        <taxon>Fungi</taxon>
        <taxon>Dikarya</taxon>
        <taxon>Ascomycota</taxon>
        <taxon>Pezizomycotina</taxon>
        <taxon>Eurotiomycetes</taxon>
        <taxon>Eurotiomycetidae</taxon>
        <taxon>Eurotiales</taxon>
        <taxon>Aspergillaceae</taxon>
        <taxon>Penicillium</taxon>
    </lineage>
</organism>
<reference evidence="2" key="1">
    <citation type="submission" date="2021-07" db="EMBL/GenBank/DDBJ databases">
        <authorList>
            <person name="Branca A.L. A."/>
        </authorList>
    </citation>
    <scope>NUCLEOTIDE SEQUENCE</scope>
</reference>
<proteinExistence type="predicted"/>
<comment type="caution">
    <text evidence="2">The sequence shown here is derived from an EMBL/GenBank/DDBJ whole genome shotgun (WGS) entry which is preliminary data.</text>
</comment>
<sequence length="325" mass="35116">MKQWILEGIRGAESLQLKDVPDPEPGDYEVLVKFRTASLNFRDIMISKGEYYSKTKDGVVPGSDAAGEIVKVGPKVTRFTIGKRTSPIFHLTHLYGPVNVEDNHYQLGGTHDACVEFPSNLDYREAATLPCAALTAWNALYGGPRVLKPGEVVLTQGTGGVSIFALQFAKIGGAHVISTTSSETKSRTLRTHGADAVINYAEDSEWGQTAKLLSPKQKGVDFVVEIANTMAQSSRAVAIDGQIATIGRRAGSGNAGNGSHSTVLATVRRILVGSRELQEGMNAAIEVNNLKPEIDKRSFNFDDLPKAYTFFEKGSHCGKVVVDYN</sequence>
<evidence type="ECO:0000313" key="2">
    <source>
        <dbReference type="EMBL" id="CAG8411524.1"/>
    </source>
</evidence>
<dbReference type="Gene3D" id="3.40.50.720">
    <property type="entry name" value="NAD(P)-binding Rossmann-like Domain"/>
    <property type="match status" value="1"/>
</dbReference>
<name>A0A9W4JSA9_9EURO</name>
<dbReference type="PANTHER" id="PTHR45033:SF2">
    <property type="entry name" value="ZINC-TYPE ALCOHOL DEHYDROGENASE-LIKE PROTEIN C1773.06C"/>
    <property type="match status" value="1"/>
</dbReference>
<dbReference type="Pfam" id="PF00107">
    <property type="entry name" value="ADH_zinc_N"/>
    <property type="match status" value="1"/>
</dbReference>
<evidence type="ECO:0000259" key="1">
    <source>
        <dbReference type="SMART" id="SM00829"/>
    </source>
</evidence>
<dbReference type="SMART" id="SM00829">
    <property type="entry name" value="PKS_ER"/>
    <property type="match status" value="1"/>
</dbReference>
<feature type="domain" description="Enoyl reductase (ER)" evidence="1">
    <location>
        <begin position="11"/>
        <end position="322"/>
    </location>
</feature>
<dbReference type="InterPro" id="IPR036291">
    <property type="entry name" value="NAD(P)-bd_dom_sf"/>
</dbReference>
<protein>
    <recommendedName>
        <fullName evidence="1">Enoyl reductase (ER) domain-containing protein</fullName>
    </recommendedName>
</protein>
<dbReference type="SUPFAM" id="SSF51735">
    <property type="entry name" value="NAD(P)-binding Rossmann-fold domains"/>
    <property type="match status" value="1"/>
</dbReference>
<dbReference type="InterPro" id="IPR013154">
    <property type="entry name" value="ADH-like_N"/>
</dbReference>
<dbReference type="EMBL" id="CAJVPA010000218">
    <property type="protein sequence ID" value="CAG8411524.1"/>
    <property type="molecule type" value="Genomic_DNA"/>
</dbReference>
<evidence type="ECO:0000313" key="3">
    <source>
        <dbReference type="Proteomes" id="UP001152646"/>
    </source>
</evidence>
<dbReference type="CDD" id="cd08276">
    <property type="entry name" value="MDR7"/>
    <property type="match status" value="1"/>
</dbReference>
<dbReference type="Proteomes" id="UP001152646">
    <property type="component" value="Unassembled WGS sequence"/>
</dbReference>
<dbReference type="Gene3D" id="3.90.180.10">
    <property type="entry name" value="Medium-chain alcohol dehydrogenases, catalytic domain"/>
    <property type="match status" value="1"/>
</dbReference>
<dbReference type="InterPro" id="IPR052711">
    <property type="entry name" value="Zinc_ADH-like"/>
</dbReference>
<dbReference type="GO" id="GO:0016491">
    <property type="term" value="F:oxidoreductase activity"/>
    <property type="evidence" value="ECO:0007669"/>
    <property type="project" value="InterPro"/>
</dbReference>
<dbReference type="InterPro" id="IPR013149">
    <property type="entry name" value="ADH-like_C"/>
</dbReference>
<dbReference type="OrthoDB" id="3509362at2759"/>
<dbReference type="AlphaFoldDB" id="A0A9W4JSA9"/>
<dbReference type="PANTHER" id="PTHR45033">
    <property type="match status" value="1"/>
</dbReference>
<dbReference type="InterPro" id="IPR011032">
    <property type="entry name" value="GroES-like_sf"/>
</dbReference>
<dbReference type="Pfam" id="PF08240">
    <property type="entry name" value="ADH_N"/>
    <property type="match status" value="1"/>
</dbReference>
<dbReference type="InterPro" id="IPR020843">
    <property type="entry name" value="ER"/>
</dbReference>
<dbReference type="SUPFAM" id="SSF50129">
    <property type="entry name" value="GroES-like"/>
    <property type="match status" value="1"/>
</dbReference>
<gene>
    <name evidence="2" type="ORF">PSALAMII_LOCUS9232</name>
</gene>
<accession>A0A9W4JSA9</accession>